<dbReference type="PANTHER" id="PTHR24393:SF34">
    <property type="entry name" value="PR_SET DOMAIN 13"/>
    <property type="match status" value="1"/>
</dbReference>
<name>A0AAE1D9M9_9GAST</name>
<keyword evidence="5" id="KW-0539">Nucleus</keyword>
<dbReference type="InterPro" id="IPR013087">
    <property type="entry name" value="Znf_C2H2_type"/>
</dbReference>
<feature type="domain" description="C2H2-type" evidence="7">
    <location>
        <begin position="312"/>
        <end position="339"/>
    </location>
</feature>
<dbReference type="GO" id="GO:0005634">
    <property type="term" value="C:nucleus"/>
    <property type="evidence" value="ECO:0007669"/>
    <property type="project" value="TreeGrafter"/>
</dbReference>
<protein>
    <recommendedName>
        <fullName evidence="7">C2H2-type domain-containing protein</fullName>
    </recommendedName>
</protein>
<dbReference type="Proteomes" id="UP001283361">
    <property type="component" value="Unassembled WGS sequence"/>
</dbReference>
<dbReference type="Gene3D" id="3.30.160.60">
    <property type="entry name" value="Classic Zinc Finger"/>
    <property type="match status" value="5"/>
</dbReference>
<dbReference type="SMART" id="SM00355">
    <property type="entry name" value="ZnF_C2H2"/>
    <property type="match status" value="8"/>
</dbReference>
<feature type="domain" description="C2H2-type" evidence="7">
    <location>
        <begin position="167"/>
        <end position="194"/>
    </location>
</feature>
<evidence type="ECO:0000256" key="3">
    <source>
        <dbReference type="ARBA" id="ARBA00022771"/>
    </source>
</evidence>
<evidence type="ECO:0000256" key="5">
    <source>
        <dbReference type="ARBA" id="ARBA00023242"/>
    </source>
</evidence>
<dbReference type="PANTHER" id="PTHR24393">
    <property type="entry name" value="ZINC FINGER PROTEIN"/>
    <property type="match status" value="1"/>
</dbReference>
<evidence type="ECO:0000259" key="7">
    <source>
        <dbReference type="PROSITE" id="PS50157"/>
    </source>
</evidence>
<dbReference type="AlphaFoldDB" id="A0AAE1D9M9"/>
<dbReference type="SUPFAM" id="SSF57667">
    <property type="entry name" value="beta-beta-alpha zinc fingers"/>
    <property type="match status" value="3"/>
</dbReference>
<evidence type="ECO:0000313" key="9">
    <source>
        <dbReference type="Proteomes" id="UP001283361"/>
    </source>
</evidence>
<dbReference type="Pfam" id="PF00096">
    <property type="entry name" value="zf-C2H2"/>
    <property type="match status" value="2"/>
</dbReference>
<accession>A0AAE1D9M9</accession>
<dbReference type="EMBL" id="JAWDGP010004710">
    <property type="protein sequence ID" value="KAK3762451.1"/>
    <property type="molecule type" value="Genomic_DNA"/>
</dbReference>
<dbReference type="Pfam" id="PF13894">
    <property type="entry name" value="zf-C2H2_4"/>
    <property type="match status" value="2"/>
</dbReference>
<dbReference type="PROSITE" id="PS00028">
    <property type="entry name" value="ZINC_FINGER_C2H2_1"/>
    <property type="match status" value="5"/>
</dbReference>
<keyword evidence="4" id="KW-0862">Zinc</keyword>
<feature type="domain" description="C2H2-type" evidence="7">
    <location>
        <begin position="339"/>
        <end position="362"/>
    </location>
</feature>
<keyword evidence="9" id="KW-1185">Reference proteome</keyword>
<feature type="domain" description="C2H2-type" evidence="7">
    <location>
        <begin position="194"/>
        <end position="222"/>
    </location>
</feature>
<evidence type="ECO:0000256" key="2">
    <source>
        <dbReference type="ARBA" id="ARBA00022737"/>
    </source>
</evidence>
<keyword evidence="2" id="KW-0677">Repeat</keyword>
<keyword evidence="1" id="KW-0479">Metal-binding</keyword>
<organism evidence="8 9">
    <name type="scientific">Elysia crispata</name>
    <name type="common">lettuce slug</name>
    <dbReference type="NCBI Taxonomy" id="231223"/>
    <lineage>
        <taxon>Eukaryota</taxon>
        <taxon>Metazoa</taxon>
        <taxon>Spiralia</taxon>
        <taxon>Lophotrochozoa</taxon>
        <taxon>Mollusca</taxon>
        <taxon>Gastropoda</taxon>
        <taxon>Heterobranchia</taxon>
        <taxon>Euthyneura</taxon>
        <taxon>Panpulmonata</taxon>
        <taxon>Sacoglossa</taxon>
        <taxon>Placobranchoidea</taxon>
        <taxon>Plakobranchidae</taxon>
        <taxon>Elysia</taxon>
    </lineage>
</organism>
<reference evidence="8" key="1">
    <citation type="journal article" date="2023" name="G3 (Bethesda)">
        <title>A reference genome for the long-term kleptoplast-retaining sea slug Elysia crispata morphotype clarki.</title>
        <authorList>
            <person name="Eastman K.E."/>
            <person name="Pendleton A.L."/>
            <person name="Shaikh M.A."/>
            <person name="Suttiyut T."/>
            <person name="Ogas R."/>
            <person name="Tomko P."/>
            <person name="Gavelis G."/>
            <person name="Widhalm J.R."/>
            <person name="Wisecaver J.H."/>
        </authorList>
    </citation>
    <scope>NUCLEOTIDE SEQUENCE</scope>
    <source>
        <strain evidence="8">ECLA1</strain>
    </source>
</reference>
<evidence type="ECO:0000256" key="4">
    <source>
        <dbReference type="ARBA" id="ARBA00022833"/>
    </source>
</evidence>
<dbReference type="InterPro" id="IPR036236">
    <property type="entry name" value="Znf_C2H2_sf"/>
</dbReference>
<dbReference type="GO" id="GO:0000978">
    <property type="term" value="F:RNA polymerase II cis-regulatory region sequence-specific DNA binding"/>
    <property type="evidence" value="ECO:0007669"/>
    <property type="project" value="TreeGrafter"/>
</dbReference>
<dbReference type="GO" id="GO:0001228">
    <property type="term" value="F:DNA-binding transcription activator activity, RNA polymerase II-specific"/>
    <property type="evidence" value="ECO:0007669"/>
    <property type="project" value="TreeGrafter"/>
</dbReference>
<dbReference type="PROSITE" id="PS50157">
    <property type="entry name" value="ZINC_FINGER_C2H2_2"/>
    <property type="match status" value="5"/>
</dbReference>
<sequence length="388" mass="43726">MEQLCPIDVICVGKAMKVKWASPYTSKLMKGNITLAQFAIRSRLQLQIHTATEHKDSLIKCSLCGKGYRSYQGLQYHMERHKGTTFPCPVCDSRLSRRGIDEQGKYFQDPRHDGFFHAAPSFSLARHGANKDTTNHESHQCPICHISLPSAALKQHMSTQHGDCMPFQCTLCGKGFQSNTGLRHHELIHMGMSFRCPICQKTFTQKSKVKRHLQTLHKSQPCLYCEGVFPMGPEYDSHIISCPLSAQLQNERWSAAAAVSFPSQDPVLANMANLTTGLADYVLCPVCNASVCRSALKHHTTHYHGQHLDMPFRCSLCNKGFLSQSGLNHHTLTHEGRKFSCSICDSRFNQKAHLKNHLSRVHKVAECKQCGQIIKLGQEYNQHVLHCF</sequence>
<evidence type="ECO:0000256" key="6">
    <source>
        <dbReference type="PROSITE-ProRule" id="PRU00042"/>
    </source>
</evidence>
<keyword evidence="3 6" id="KW-0863">Zinc-finger</keyword>
<evidence type="ECO:0000313" key="8">
    <source>
        <dbReference type="EMBL" id="KAK3762451.1"/>
    </source>
</evidence>
<dbReference type="GO" id="GO:0008270">
    <property type="term" value="F:zinc ion binding"/>
    <property type="evidence" value="ECO:0007669"/>
    <property type="project" value="UniProtKB-KW"/>
</dbReference>
<comment type="caution">
    <text evidence="8">The sequence shown here is derived from an EMBL/GenBank/DDBJ whole genome shotgun (WGS) entry which is preliminary data.</text>
</comment>
<evidence type="ECO:0000256" key="1">
    <source>
        <dbReference type="ARBA" id="ARBA00022723"/>
    </source>
</evidence>
<feature type="domain" description="C2H2-type" evidence="7">
    <location>
        <begin position="59"/>
        <end position="86"/>
    </location>
</feature>
<proteinExistence type="predicted"/>
<gene>
    <name evidence="8" type="ORF">RRG08_009840</name>
</gene>